<dbReference type="InterPro" id="IPR056073">
    <property type="entry name" value="DUF7656"/>
</dbReference>
<dbReference type="InterPro" id="IPR058519">
    <property type="entry name" value="DUF8206"/>
</dbReference>
<dbReference type="PANTHER" id="PTHR32046">
    <property type="entry name" value="G DOMAIN-CONTAINING PROTEIN"/>
    <property type="match status" value="1"/>
</dbReference>
<dbReference type="PANTHER" id="PTHR32046:SF11">
    <property type="entry name" value="IMMUNE-ASSOCIATED NUCLEOTIDE-BINDING PROTEIN 10-LIKE"/>
    <property type="match status" value="1"/>
</dbReference>
<sequence>MSQIKRPALGQIAHLGDFYDASTDSFSSLSLLKDPPPPAAVRRTDNPDTEVVIMSEDTYEEKFRRLRVEAELSASILSGLMSVGGVGRFLMERRRSGRTRQVSCLYKIATVHEKLNFGTFMMAPDLLNFNALRGSPGTHIVSEIEWGASSAVTARFEVEDGSDSTDVQAKLEAGLDQLNKIVGVGAAASGDLQVGRAKTSNRSAFGINVYGDFTTDKDMPTDFDSAREYIKSMPSSITASNGGKGKPLSYTLIPIQMITMMFDVEIDVHTALKRLSHDVLEQFVHLFDEWTRARQDLADYYIDAKRYGFCLPIGHLAEASQRLNRAKILEARLKEEYAEALTSVRRGVSEPKILLTLLAESRSDERCPEGLVSGIHSYRERMRFADVIQAKGAKFVGHNLTEIRESLIIANGRNDTYVFYINEAVQQQTDRWDENRKLLMELLESKEAGDQVLVCDCDLGGLLIETSYIEHYRGGGLLVKDLRAARRLLDDRCVIRCPASALDPSKNDPPNMDSLEVQEINVLILGETGVGKSTWINAFVNYLTHDTLEEAIAAGKVEHVVPYSFSYQLIDDDGEFHQYRIEAGSSPHEVDSIGGESATQKPIVHLIPLGDEIVLRLIDTPGIGDTRGIGQDALNQQQILATLQHIDKLHGILILLKPDNCRLGVMFRFCITELMTHLHRDAINNICFGFTNTRGSNYSPGDTYNPLKTLLETYKGAKMELSTHNTYCFDSESFRFLAALSQTKKQLPGLDDIEKSWNRSVKESKRLLSHWAALPGHRVKSTVSLNKARDLILAIEEPLSEVKRAAERTIMLNRQKAEELREVKLTMTELQSKLYIETLTVENFPLQKPRMVCSHEICQTRTKDDDGHGYSIYHKICHDGCRSLTGSGRVTEHLLRSCRIFDHGLKRSCRECGHDWKKHLHIRSEYRTRMERKLDPEVENMVNENSSIERLQAAALECLEREIKQCEAESRELGQASEEFARYLHQNSIVPYNYARVPLIDYQLRAGDVDKEVGGGDSDNDSSSTGVVSRENSMTSSSLRELRKTFASEEQAIRKGTTIPSGGLETAPTDERIDEILRSLLGMERWGPDLQRMVAQIETENAYIEQAFNRHLTGSGRSGSGSWAALAEQELPDPESNALVPISGPAWDRRELWIQKLLGQNEVILRDSGR</sequence>
<keyword evidence="7" id="KW-1185">Reference proteome</keyword>
<name>A0AAN6X9W1_9PEZI</name>
<gene>
    <name evidence="6" type="ORF">QBC40DRAFT_315972</name>
</gene>
<evidence type="ECO:0000259" key="4">
    <source>
        <dbReference type="Pfam" id="PF24676"/>
    </source>
</evidence>
<evidence type="ECO:0000256" key="1">
    <source>
        <dbReference type="SAM" id="Coils"/>
    </source>
</evidence>
<comment type="caution">
    <text evidence="6">The sequence shown here is derived from an EMBL/GenBank/DDBJ whole genome shotgun (WGS) entry which is preliminary data.</text>
</comment>
<protein>
    <submittedName>
        <fullName evidence="6">Stonustoxin subunit alpha</fullName>
    </submittedName>
</protein>
<dbReference type="EMBL" id="MU864011">
    <property type="protein sequence ID" value="KAK4195515.1"/>
    <property type="molecule type" value="Genomic_DNA"/>
</dbReference>
<dbReference type="Pfam" id="PF24676">
    <property type="entry name" value="DUF7656"/>
    <property type="match status" value="1"/>
</dbReference>
<reference evidence="6" key="1">
    <citation type="journal article" date="2023" name="Mol. Phylogenet. Evol.">
        <title>Genome-scale phylogeny and comparative genomics of the fungal order Sordariales.</title>
        <authorList>
            <person name="Hensen N."/>
            <person name="Bonometti L."/>
            <person name="Westerberg I."/>
            <person name="Brannstrom I.O."/>
            <person name="Guillou S."/>
            <person name="Cros-Aarteil S."/>
            <person name="Calhoun S."/>
            <person name="Haridas S."/>
            <person name="Kuo A."/>
            <person name="Mondo S."/>
            <person name="Pangilinan J."/>
            <person name="Riley R."/>
            <person name="LaButti K."/>
            <person name="Andreopoulos B."/>
            <person name="Lipzen A."/>
            <person name="Chen C."/>
            <person name="Yan M."/>
            <person name="Daum C."/>
            <person name="Ng V."/>
            <person name="Clum A."/>
            <person name="Steindorff A."/>
            <person name="Ohm R.A."/>
            <person name="Martin F."/>
            <person name="Silar P."/>
            <person name="Natvig D.O."/>
            <person name="Lalanne C."/>
            <person name="Gautier V."/>
            <person name="Ament-Velasquez S.L."/>
            <person name="Kruys A."/>
            <person name="Hutchinson M.I."/>
            <person name="Powell A.J."/>
            <person name="Barry K."/>
            <person name="Miller A.N."/>
            <person name="Grigoriev I.V."/>
            <person name="Debuchy R."/>
            <person name="Gladieux P."/>
            <person name="Hiltunen Thoren M."/>
            <person name="Johannesson H."/>
        </authorList>
    </citation>
    <scope>NUCLEOTIDE SEQUENCE</scope>
    <source>
        <strain evidence="6">CBS 315.58</strain>
    </source>
</reference>
<feature type="compositionally biased region" description="Polar residues" evidence="2">
    <location>
        <begin position="1030"/>
        <end position="1039"/>
    </location>
</feature>
<evidence type="ECO:0000313" key="7">
    <source>
        <dbReference type="Proteomes" id="UP001303160"/>
    </source>
</evidence>
<dbReference type="AlphaFoldDB" id="A0AAN6X9W1"/>
<dbReference type="Pfam" id="PF24674">
    <property type="entry name" value="MACPF_SNTX"/>
    <property type="match status" value="1"/>
</dbReference>
<evidence type="ECO:0000256" key="2">
    <source>
        <dbReference type="SAM" id="MobiDB-lite"/>
    </source>
</evidence>
<proteinExistence type="predicted"/>
<keyword evidence="1" id="KW-0175">Coiled coil</keyword>
<accession>A0AAN6X9W1</accession>
<feature type="compositionally biased region" description="Basic and acidic residues" evidence="2">
    <location>
        <begin position="1040"/>
        <end position="1053"/>
    </location>
</feature>
<evidence type="ECO:0000259" key="5">
    <source>
        <dbReference type="Pfam" id="PF26633"/>
    </source>
</evidence>
<dbReference type="Proteomes" id="UP001303160">
    <property type="component" value="Unassembled WGS sequence"/>
</dbReference>
<reference evidence="6" key="2">
    <citation type="submission" date="2023-05" db="EMBL/GenBank/DDBJ databases">
        <authorList>
            <consortium name="Lawrence Berkeley National Laboratory"/>
            <person name="Steindorff A."/>
            <person name="Hensen N."/>
            <person name="Bonometti L."/>
            <person name="Westerberg I."/>
            <person name="Brannstrom I.O."/>
            <person name="Guillou S."/>
            <person name="Cros-Aarteil S."/>
            <person name="Calhoun S."/>
            <person name="Haridas S."/>
            <person name="Kuo A."/>
            <person name="Mondo S."/>
            <person name="Pangilinan J."/>
            <person name="Riley R."/>
            <person name="Labutti K."/>
            <person name="Andreopoulos B."/>
            <person name="Lipzen A."/>
            <person name="Chen C."/>
            <person name="Yanf M."/>
            <person name="Daum C."/>
            <person name="Ng V."/>
            <person name="Clum A."/>
            <person name="Ohm R."/>
            <person name="Martin F."/>
            <person name="Silar P."/>
            <person name="Natvig D."/>
            <person name="Lalanne C."/>
            <person name="Gautier V."/>
            <person name="Ament-Velasquez S.L."/>
            <person name="Kruys A."/>
            <person name="Hutchinson M.I."/>
            <person name="Powell A.J."/>
            <person name="Barry K."/>
            <person name="Miller A.N."/>
            <person name="Grigoriev I.V."/>
            <person name="Debuchy R."/>
            <person name="Gladieux P."/>
            <person name="Thoren M.H."/>
            <person name="Johannesson H."/>
        </authorList>
    </citation>
    <scope>NUCLEOTIDE SEQUENCE</scope>
    <source>
        <strain evidence="6">CBS 315.58</strain>
    </source>
</reference>
<feature type="coiled-coil region" evidence="1">
    <location>
        <begin position="949"/>
        <end position="979"/>
    </location>
</feature>
<evidence type="ECO:0000313" key="6">
    <source>
        <dbReference type="EMBL" id="KAK4195515.1"/>
    </source>
</evidence>
<dbReference type="Pfam" id="PF26633">
    <property type="entry name" value="DUF8206"/>
    <property type="match status" value="1"/>
</dbReference>
<dbReference type="InterPro" id="IPR056072">
    <property type="entry name" value="SNTX_MACPF/CDC-like_dom"/>
</dbReference>
<dbReference type="SUPFAM" id="SSF52540">
    <property type="entry name" value="P-loop containing nucleoside triphosphate hydrolases"/>
    <property type="match status" value="1"/>
</dbReference>
<organism evidence="6 7">
    <name type="scientific">Triangularia verruculosa</name>
    <dbReference type="NCBI Taxonomy" id="2587418"/>
    <lineage>
        <taxon>Eukaryota</taxon>
        <taxon>Fungi</taxon>
        <taxon>Dikarya</taxon>
        <taxon>Ascomycota</taxon>
        <taxon>Pezizomycotina</taxon>
        <taxon>Sordariomycetes</taxon>
        <taxon>Sordariomycetidae</taxon>
        <taxon>Sordariales</taxon>
        <taxon>Podosporaceae</taxon>
        <taxon>Triangularia</taxon>
    </lineage>
</organism>
<feature type="region of interest" description="Disordered" evidence="2">
    <location>
        <begin position="1011"/>
        <end position="1070"/>
    </location>
</feature>
<dbReference type="InterPro" id="IPR027417">
    <property type="entry name" value="P-loop_NTPase"/>
</dbReference>
<feature type="domain" description="SNTX MACPF/CDC-like" evidence="3">
    <location>
        <begin position="4"/>
        <end position="268"/>
    </location>
</feature>
<evidence type="ECO:0000259" key="3">
    <source>
        <dbReference type="Pfam" id="PF24674"/>
    </source>
</evidence>
<feature type="domain" description="DUF7656" evidence="4">
    <location>
        <begin position="388"/>
        <end position="486"/>
    </location>
</feature>
<dbReference type="Gene3D" id="3.40.50.300">
    <property type="entry name" value="P-loop containing nucleotide triphosphate hydrolases"/>
    <property type="match status" value="1"/>
</dbReference>
<feature type="domain" description="DUF8206" evidence="5">
    <location>
        <begin position="846"/>
        <end position="924"/>
    </location>
</feature>